<dbReference type="Proteomes" id="UP001239111">
    <property type="component" value="Chromosome 2"/>
</dbReference>
<sequence length="208" mass="23702">MYNYKELPKLFKNDVAMLVGALLLKLSLIYSSGLPLVDLVDPNEKDDENDDKKNEPKGLFNRSFPLATQHTISGCISNVETPPMEISLSSALSNQSKQELVINESMMPMAVALWNERDSILMEWKENCHKPSHPDVRILFRAMDLVTVACEIMRMPSGIIIAATILLMKVSRAFYDPSEVYTYVRDMRQKDLEKIANIPGMMRKLFED</sequence>
<accession>A0ACC2NY89</accession>
<name>A0ACC2NY89_9HYME</name>
<evidence type="ECO:0000313" key="1">
    <source>
        <dbReference type="EMBL" id="KAJ8675566.1"/>
    </source>
</evidence>
<reference evidence="1" key="1">
    <citation type="submission" date="2023-04" db="EMBL/GenBank/DDBJ databases">
        <title>A chromosome-level genome assembly of the parasitoid wasp Eretmocerus hayati.</title>
        <authorList>
            <person name="Zhong Y."/>
            <person name="Liu S."/>
            <person name="Liu Y."/>
        </authorList>
    </citation>
    <scope>NUCLEOTIDE SEQUENCE</scope>
    <source>
        <strain evidence="1">ZJU_SS_LIU_2023</strain>
    </source>
</reference>
<evidence type="ECO:0000313" key="2">
    <source>
        <dbReference type="Proteomes" id="UP001239111"/>
    </source>
</evidence>
<comment type="caution">
    <text evidence="1">The sequence shown here is derived from an EMBL/GenBank/DDBJ whole genome shotgun (WGS) entry which is preliminary data.</text>
</comment>
<keyword evidence="2" id="KW-1185">Reference proteome</keyword>
<dbReference type="EMBL" id="CM056742">
    <property type="protein sequence ID" value="KAJ8675566.1"/>
    <property type="molecule type" value="Genomic_DNA"/>
</dbReference>
<gene>
    <name evidence="1" type="ORF">QAD02_011352</name>
</gene>
<organism evidence="1 2">
    <name type="scientific">Eretmocerus hayati</name>
    <dbReference type="NCBI Taxonomy" id="131215"/>
    <lineage>
        <taxon>Eukaryota</taxon>
        <taxon>Metazoa</taxon>
        <taxon>Ecdysozoa</taxon>
        <taxon>Arthropoda</taxon>
        <taxon>Hexapoda</taxon>
        <taxon>Insecta</taxon>
        <taxon>Pterygota</taxon>
        <taxon>Neoptera</taxon>
        <taxon>Endopterygota</taxon>
        <taxon>Hymenoptera</taxon>
        <taxon>Apocrita</taxon>
        <taxon>Proctotrupomorpha</taxon>
        <taxon>Chalcidoidea</taxon>
        <taxon>Aphelinidae</taxon>
        <taxon>Aphelininae</taxon>
        <taxon>Eretmocerus</taxon>
    </lineage>
</organism>
<proteinExistence type="predicted"/>
<protein>
    <submittedName>
        <fullName evidence="1">Uncharacterized protein</fullName>
    </submittedName>
</protein>